<dbReference type="Proteomes" id="UP001556367">
    <property type="component" value="Unassembled WGS sequence"/>
</dbReference>
<evidence type="ECO:0008006" key="3">
    <source>
        <dbReference type="Google" id="ProtNLM"/>
    </source>
</evidence>
<dbReference type="InterPro" id="IPR032675">
    <property type="entry name" value="LRR_dom_sf"/>
</dbReference>
<organism evidence="1 2">
    <name type="scientific">Hohenbuehelia grisea</name>
    <dbReference type="NCBI Taxonomy" id="104357"/>
    <lineage>
        <taxon>Eukaryota</taxon>
        <taxon>Fungi</taxon>
        <taxon>Dikarya</taxon>
        <taxon>Basidiomycota</taxon>
        <taxon>Agaricomycotina</taxon>
        <taxon>Agaricomycetes</taxon>
        <taxon>Agaricomycetidae</taxon>
        <taxon>Agaricales</taxon>
        <taxon>Pleurotineae</taxon>
        <taxon>Pleurotaceae</taxon>
        <taxon>Hohenbuehelia</taxon>
    </lineage>
</organism>
<accession>A0ABR3IRP5</accession>
<reference evidence="2" key="1">
    <citation type="submission" date="2024-06" db="EMBL/GenBank/DDBJ databases">
        <title>Multi-omics analyses provide insights into the biosynthesis of the anticancer antibiotic pleurotin in Hohenbuehelia grisea.</title>
        <authorList>
            <person name="Weaver J.A."/>
            <person name="Alberti F."/>
        </authorList>
    </citation>
    <scope>NUCLEOTIDE SEQUENCE [LARGE SCALE GENOMIC DNA]</scope>
    <source>
        <strain evidence="2">T-177</strain>
    </source>
</reference>
<comment type="caution">
    <text evidence="1">The sequence shown here is derived from an EMBL/GenBank/DDBJ whole genome shotgun (WGS) entry which is preliminary data.</text>
</comment>
<sequence length="548" mass="61242">MKSEATTQGIEVCSRSFNGDEFAYAIVVPVDGSMSELDCTNPVVLLCRAPVFFWELNQRRLPPFPFPFNASAFAPRSPLLWNSLRISRSLMQAVSDPTMDVLGATLQLVSPSGVVETQSAPQGQDDLAATNEATVYDYVQDDDEPDGVVITNIGDKFSERAARVPRIAPPPLISSSEPVYDEQQPLQFPTSLPPEISSNIFLLALPPVPDLRSYWTIALDQIVATGVTPDFCVYYANIALVCRQWKDVLEAQLPIFPVPHVHMNPAARAKLLDFIDNSEGNFAMTLPLDLRSMPVNLQVLDEMPDIMRASWPRLLSFVLQHSFNFEDPVAMEEVFGYKAPVLRRLYLTGSIKTSTDEIPRPGIQTIPCSIFNGHAPQLRELVLEHCVVCPATPFVRHLTHLSIRWINNSSQGAVYKMLEQAKQVEHLDLLWALAPLSNTESAAVLPHGILRLPALRCLRIGDDGKLNGIFGLFRRLKAPSNIIIEVLWSHLDLENDDVEAVRRDLKHAFLNWRKEMERHEVRGIQEPDGGVLHICDTANYDVYASSSF</sequence>
<protein>
    <recommendedName>
        <fullName evidence="3">F-box domain-containing protein</fullName>
    </recommendedName>
</protein>
<gene>
    <name evidence="1" type="ORF">HGRIS_012258</name>
</gene>
<dbReference type="EMBL" id="JASNQZ010000015">
    <property type="protein sequence ID" value="KAL0945980.1"/>
    <property type="molecule type" value="Genomic_DNA"/>
</dbReference>
<evidence type="ECO:0000313" key="2">
    <source>
        <dbReference type="Proteomes" id="UP001556367"/>
    </source>
</evidence>
<keyword evidence="2" id="KW-1185">Reference proteome</keyword>
<dbReference type="Gene3D" id="3.80.10.10">
    <property type="entry name" value="Ribonuclease Inhibitor"/>
    <property type="match status" value="1"/>
</dbReference>
<evidence type="ECO:0000313" key="1">
    <source>
        <dbReference type="EMBL" id="KAL0945980.1"/>
    </source>
</evidence>
<name>A0ABR3IRP5_9AGAR</name>
<dbReference type="SUPFAM" id="SSF52047">
    <property type="entry name" value="RNI-like"/>
    <property type="match status" value="1"/>
</dbReference>
<proteinExistence type="predicted"/>